<dbReference type="Proteomes" id="UP000305921">
    <property type="component" value="Unassembled WGS sequence"/>
</dbReference>
<evidence type="ECO:0000313" key="3">
    <source>
        <dbReference type="EMBL" id="TLQ45574.1"/>
    </source>
</evidence>
<name>A0A5R9EBW0_9ACTN</name>
<sequence length="404" mass="41773">MTGATTGTTAVSPTTHQVWIRSRGILLALVVLVVAGFVIAVIRSDGGHGRLDPRSTGPSGSRAVAELLKDGGVTTRVVTTLGEATAATGPGTTLLVAGPDLLSSSQQDALQKAMASSGGRSVLLAPGPDSVGTLAPGTSASTPAPVSAREPQCTFPAARRAGSADLGGERYITDNTLGSDSCYLVNGLPTLLRTDAPGTGDTVLLGSPDILYNERLGKEGNASLALQLLSSRPHLVWYLPSLSDGSAAGDDGTRDGRGDGHTGIGRLIPSGWLWATLQLAVAAVIAAVWRARRLGPLVSERLPAAVRASESTEGRARLYRKANARDRAASALRQATRNRLAPLLGVTLADVHSPDLLLPAVSAHLRNSDRDLRALLFGPAPADDASLIRLADQLDALEREVRTS</sequence>
<keyword evidence="1" id="KW-0812">Transmembrane</keyword>
<evidence type="ECO:0000256" key="1">
    <source>
        <dbReference type="SAM" id="Phobius"/>
    </source>
</evidence>
<keyword evidence="1" id="KW-1133">Transmembrane helix</keyword>
<protein>
    <submittedName>
        <fullName evidence="3">DUF4350 domain-containing protein</fullName>
    </submittedName>
</protein>
<comment type="caution">
    <text evidence="3">The sequence shown here is derived from an EMBL/GenBank/DDBJ whole genome shotgun (WGS) entry which is preliminary data.</text>
</comment>
<dbReference type="EMBL" id="VAWE01000001">
    <property type="protein sequence ID" value="TLQ45574.1"/>
    <property type="molecule type" value="Genomic_DNA"/>
</dbReference>
<gene>
    <name evidence="3" type="ORF">FEF34_23520</name>
</gene>
<accession>A0A5R9EBW0</accession>
<evidence type="ECO:0000259" key="2">
    <source>
        <dbReference type="Pfam" id="PF14258"/>
    </source>
</evidence>
<dbReference type="InterPro" id="IPR025646">
    <property type="entry name" value="DUF4350"/>
</dbReference>
<organism evidence="3 4">
    <name type="scientific">Streptomyces marianii</name>
    <dbReference type="NCBI Taxonomy" id="1817406"/>
    <lineage>
        <taxon>Bacteria</taxon>
        <taxon>Bacillati</taxon>
        <taxon>Actinomycetota</taxon>
        <taxon>Actinomycetes</taxon>
        <taxon>Kitasatosporales</taxon>
        <taxon>Streptomycetaceae</taxon>
        <taxon>Streptomyces</taxon>
    </lineage>
</organism>
<keyword evidence="1" id="KW-0472">Membrane</keyword>
<keyword evidence="4" id="KW-1185">Reference proteome</keyword>
<dbReference type="RefSeq" id="WP_138054912.1">
    <property type="nucleotide sequence ID" value="NZ_VAWE01000001.1"/>
</dbReference>
<reference evidence="3 4" key="1">
    <citation type="submission" date="2019-05" db="EMBL/GenBank/DDBJ databases">
        <title>Streptomyces marianii sp. nov., a novel marine actinomycete from southern coast of India.</title>
        <authorList>
            <person name="Iniyan A.M."/>
            <person name="Wink J."/>
            <person name="Ramprasad E."/>
            <person name="Ramana C.V."/>
            <person name="Bunk B."/>
            <person name="Sproer C."/>
            <person name="Joseph F.-J.R.S."/>
            <person name="Vincent S.G.P."/>
        </authorList>
    </citation>
    <scope>NUCLEOTIDE SEQUENCE [LARGE SCALE GENOMIC DNA]</scope>
    <source>
        <strain evidence="3 4">ICN19</strain>
    </source>
</reference>
<dbReference type="OrthoDB" id="5241668at2"/>
<proteinExistence type="predicted"/>
<feature type="transmembrane region" description="Helical" evidence="1">
    <location>
        <begin position="24"/>
        <end position="42"/>
    </location>
</feature>
<feature type="domain" description="DUF4350" evidence="2">
    <location>
        <begin position="53"/>
        <end position="229"/>
    </location>
</feature>
<dbReference type="AlphaFoldDB" id="A0A5R9EBW0"/>
<dbReference type="Pfam" id="PF14258">
    <property type="entry name" value="DUF4350"/>
    <property type="match status" value="1"/>
</dbReference>
<evidence type="ECO:0000313" key="4">
    <source>
        <dbReference type="Proteomes" id="UP000305921"/>
    </source>
</evidence>